<feature type="transmembrane region" description="Helical" evidence="1">
    <location>
        <begin position="7"/>
        <end position="25"/>
    </location>
</feature>
<evidence type="ECO:0000313" key="3">
    <source>
        <dbReference type="Proteomes" id="UP000000483"/>
    </source>
</evidence>
<evidence type="ECO:0000313" key="2">
    <source>
        <dbReference type="EMBL" id="AEB09555.1"/>
    </source>
</evidence>
<dbReference type="AlphaFoldDB" id="F2NCY1"/>
<organism evidence="2 3">
    <name type="scientific">Desulfobacca acetoxidans (strain ATCC 700848 / DSM 11109 / ASRB2)</name>
    <dbReference type="NCBI Taxonomy" id="880072"/>
    <lineage>
        <taxon>Bacteria</taxon>
        <taxon>Pseudomonadati</taxon>
        <taxon>Thermodesulfobacteriota</taxon>
        <taxon>Desulfobaccia</taxon>
        <taxon>Desulfobaccales</taxon>
        <taxon>Desulfobaccaceae</taxon>
        <taxon>Desulfobacca</taxon>
    </lineage>
</organism>
<dbReference type="STRING" id="880072.Desac_1714"/>
<evidence type="ECO:0008006" key="4">
    <source>
        <dbReference type="Google" id="ProtNLM"/>
    </source>
</evidence>
<reference evidence="3" key="2">
    <citation type="submission" date="2011-03" db="EMBL/GenBank/DDBJ databases">
        <title>The complete genome of Desulfobacca acetoxidans DSM 11109.</title>
        <authorList>
            <consortium name="US DOE Joint Genome Institute (JGI-PGF)"/>
            <person name="Lucas S."/>
            <person name="Copeland A."/>
            <person name="Lapidus A."/>
            <person name="Bruce D."/>
            <person name="Goodwin L."/>
            <person name="Pitluck S."/>
            <person name="Peters L."/>
            <person name="Kyrpides N."/>
            <person name="Mavromatis K."/>
            <person name="Ivanova N."/>
            <person name="Ovchinnikova G."/>
            <person name="Teshima H."/>
            <person name="Detter J.C."/>
            <person name="Han C."/>
            <person name="Land M."/>
            <person name="Hauser L."/>
            <person name="Markowitz V."/>
            <person name="Cheng J.-F."/>
            <person name="Hugenholtz P."/>
            <person name="Woyke T."/>
            <person name="Wu D."/>
            <person name="Spring S."/>
            <person name="Schueler E."/>
            <person name="Brambilla E."/>
            <person name="Klenk H.-P."/>
            <person name="Eisen J.A."/>
        </authorList>
    </citation>
    <scope>NUCLEOTIDE SEQUENCE [LARGE SCALE GENOMIC DNA]</scope>
    <source>
        <strain evidence="3">ATCC 700848 / DSM 11109 / ASRB2</strain>
    </source>
</reference>
<reference evidence="2 3" key="1">
    <citation type="journal article" date="2011" name="Stand. Genomic Sci.">
        <title>Complete genome sequence of the acetate-degrading sulfate reducer Desulfobacca acetoxidans type strain (ASRB2).</title>
        <authorList>
            <person name="Goker M."/>
            <person name="Teshima H."/>
            <person name="Lapidus A."/>
            <person name="Nolan M."/>
            <person name="Lucas S."/>
            <person name="Hammon N."/>
            <person name="Deshpande S."/>
            <person name="Cheng J.F."/>
            <person name="Tapia R."/>
            <person name="Han C."/>
            <person name="Goodwin L."/>
            <person name="Pitluck S."/>
            <person name="Huntemann M."/>
            <person name="Liolios K."/>
            <person name="Ivanova N."/>
            <person name="Pagani I."/>
            <person name="Mavromatis K."/>
            <person name="Ovchinikova G."/>
            <person name="Pati A."/>
            <person name="Chen A."/>
            <person name="Palaniappan K."/>
            <person name="Land M."/>
            <person name="Hauser L."/>
            <person name="Brambilla E.M."/>
            <person name="Rohde M."/>
            <person name="Spring S."/>
            <person name="Detter J.C."/>
            <person name="Woyke T."/>
            <person name="Bristow J."/>
            <person name="Eisen J.A."/>
            <person name="Markowitz V."/>
            <person name="Hugenholtz P."/>
            <person name="Kyrpides N.C."/>
            <person name="Klenk H.P."/>
        </authorList>
    </citation>
    <scope>NUCLEOTIDE SEQUENCE [LARGE SCALE GENOMIC DNA]</scope>
    <source>
        <strain evidence="3">ATCC 700848 / DSM 11109 / ASRB2</strain>
    </source>
</reference>
<accession>F2NCY1</accession>
<keyword evidence="3" id="KW-1185">Reference proteome</keyword>
<evidence type="ECO:0000256" key="1">
    <source>
        <dbReference type="SAM" id="Phobius"/>
    </source>
</evidence>
<keyword evidence="1" id="KW-0472">Membrane</keyword>
<dbReference type="EMBL" id="CP002629">
    <property type="protein sequence ID" value="AEB09555.1"/>
    <property type="molecule type" value="Genomic_DNA"/>
</dbReference>
<sequence>MELLSKLAHVAFLFFLTILFLYIIFKLGLSAYRVFSPAQQIDLEYTDSAKTDLKEELRTRWRKCLQPIRLERFQEIPLALPELPYIFKPAKKDVFQDINLKIHDVDFSSLYQKFSSVFLPSGYRVIIRKSVKDGKVEHLDMSLEYGTEVLKSWHLPRHLICEDWEIKLQEKKKEDFKAVLGEAAGNGTAQLLRDDEDFLINHAFYELYFYLYFDPDNKDHKFKRGDKEEHHQFPSGAALCAYYTGIRHLNNYQQYGNQAELNQALRFFQIFLAEYPGCWHGALLYGMALAENRDEPGAVAAYGKVIEQLGREIEENAKEISALNKVTVPSNDQIVGKQKREEENRNLTLVKLQAQLWQAMALRRHYGWKTTHKAISDLNGFITGIDKPENALIGEVNKNKLKVYAYIELASAYIDYLYIFFPNRLEDMLMALTDISAPSQVKISGVIKNCIEQSVQGLKEGRPDLIHWLQVNIVIGRIYHQYSDNISEALKVKAGIQGEASEEREKINLDCRLNNAAGCAWFLRANWEELGRQAYRGDCQTALNYLNQVQLDDPQHYTTLLNLGMIYMDPWFDPCGETLAIAHDYIWRVTLLKPNDPFGFEQLAYVYRKQAEVNGAGPDMSGIIDQGIAAAKKALALRPQSGDAFLTLAELYVMKFLLLGKTADGSEIESNIINYLNQATVLESLNPRLHWTKFVWKTAKLKRAADAAKLKDIQKEIKEQADKLAAPKTPQFRHYREKLLALAERIKPDQPEESQVFTASVASF</sequence>
<dbReference type="KEGG" id="dao:Desac_1714"/>
<dbReference type="Proteomes" id="UP000000483">
    <property type="component" value="Chromosome"/>
</dbReference>
<dbReference type="SUPFAM" id="SSF48452">
    <property type="entry name" value="TPR-like"/>
    <property type="match status" value="1"/>
</dbReference>
<gene>
    <name evidence="2" type="ordered locus">Desac_1714</name>
</gene>
<proteinExistence type="predicted"/>
<keyword evidence="1" id="KW-1133">Transmembrane helix</keyword>
<dbReference type="Gene3D" id="1.25.40.10">
    <property type="entry name" value="Tetratricopeptide repeat domain"/>
    <property type="match status" value="1"/>
</dbReference>
<dbReference type="InterPro" id="IPR011990">
    <property type="entry name" value="TPR-like_helical_dom_sf"/>
</dbReference>
<protein>
    <recommendedName>
        <fullName evidence="4">Tetratricopeptide repeat protein</fullName>
    </recommendedName>
</protein>
<keyword evidence="1" id="KW-0812">Transmembrane</keyword>
<name>F2NCY1_DESAR</name>
<dbReference type="HOGENOM" id="CLU_365136_0_0_7"/>